<protein>
    <submittedName>
        <fullName evidence="6">MBL fold metallo-hydrolase</fullName>
    </submittedName>
</protein>
<evidence type="ECO:0000313" key="6">
    <source>
        <dbReference type="EMBL" id="MFD1982850.1"/>
    </source>
</evidence>
<proteinExistence type="inferred from homology"/>
<dbReference type="SUPFAM" id="SSF56281">
    <property type="entry name" value="Metallo-hydrolase/oxidoreductase"/>
    <property type="match status" value="1"/>
</dbReference>
<dbReference type="EMBL" id="JBHUGZ010000007">
    <property type="protein sequence ID" value="MFD1982850.1"/>
    <property type="molecule type" value="Genomic_DNA"/>
</dbReference>
<dbReference type="PANTHER" id="PTHR42978:SF6">
    <property type="entry name" value="QUORUM-QUENCHING LACTONASE YTNP-RELATED"/>
    <property type="match status" value="1"/>
</dbReference>
<evidence type="ECO:0000256" key="4">
    <source>
        <dbReference type="ARBA" id="ARBA00022833"/>
    </source>
</evidence>
<evidence type="ECO:0000259" key="5">
    <source>
        <dbReference type="SMART" id="SM00849"/>
    </source>
</evidence>
<keyword evidence="3" id="KW-0378">Hydrolase</keyword>
<reference evidence="7" key="1">
    <citation type="journal article" date="2019" name="Int. J. Syst. Evol. Microbiol.">
        <title>The Global Catalogue of Microorganisms (GCM) 10K type strain sequencing project: providing services to taxonomists for standard genome sequencing and annotation.</title>
        <authorList>
            <consortium name="The Broad Institute Genomics Platform"/>
            <consortium name="The Broad Institute Genome Sequencing Center for Infectious Disease"/>
            <person name="Wu L."/>
            <person name="Ma J."/>
        </authorList>
    </citation>
    <scope>NUCLEOTIDE SEQUENCE [LARGE SCALE GENOMIC DNA]</scope>
    <source>
        <strain evidence="7">CGMCC 1.16225</strain>
    </source>
</reference>
<comment type="similarity">
    <text evidence="1">Belongs to the metallo-beta-lactamase superfamily.</text>
</comment>
<accession>A0ABW4U667</accession>
<organism evidence="6 7">
    <name type="scientific">Mesorhizobium newzealandense</name>
    <dbReference type="NCBI Taxonomy" id="1300302"/>
    <lineage>
        <taxon>Bacteria</taxon>
        <taxon>Pseudomonadati</taxon>
        <taxon>Pseudomonadota</taxon>
        <taxon>Alphaproteobacteria</taxon>
        <taxon>Hyphomicrobiales</taxon>
        <taxon>Phyllobacteriaceae</taxon>
        <taxon>Mesorhizobium</taxon>
    </lineage>
</organism>
<keyword evidence="2" id="KW-0479">Metal-binding</keyword>
<gene>
    <name evidence="6" type="ORF">ACFSOZ_09210</name>
</gene>
<dbReference type="Gene3D" id="3.60.15.10">
    <property type="entry name" value="Ribonuclease Z/Hydroxyacylglutathione hydrolase-like"/>
    <property type="match status" value="1"/>
</dbReference>
<feature type="domain" description="Metallo-beta-lactamase" evidence="5">
    <location>
        <begin position="74"/>
        <end position="270"/>
    </location>
</feature>
<evidence type="ECO:0000313" key="7">
    <source>
        <dbReference type="Proteomes" id="UP001597405"/>
    </source>
</evidence>
<evidence type="ECO:0000256" key="3">
    <source>
        <dbReference type="ARBA" id="ARBA00022801"/>
    </source>
</evidence>
<evidence type="ECO:0000256" key="1">
    <source>
        <dbReference type="ARBA" id="ARBA00007749"/>
    </source>
</evidence>
<dbReference type="InterPro" id="IPR036866">
    <property type="entry name" value="RibonucZ/Hydroxyglut_hydro"/>
</dbReference>
<dbReference type="SMART" id="SM00849">
    <property type="entry name" value="Lactamase_B"/>
    <property type="match status" value="1"/>
</dbReference>
<dbReference type="CDD" id="cd07720">
    <property type="entry name" value="OPHC2-like_MBL-fold"/>
    <property type="match status" value="1"/>
</dbReference>
<dbReference type="Pfam" id="PF00753">
    <property type="entry name" value="Lactamase_B"/>
    <property type="match status" value="1"/>
</dbReference>
<name>A0ABW4U667_9HYPH</name>
<dbReference type="PANTHER" id="PTHR42978">
    <property type="entry name" value="QUORUM-QUENCHING LACTONASE YTNP-RELATED-RELATED"/>
    <property type="match status" value="1"/>
</dbReference>
<dbReference type="InterPro" id="IPR001279">
    <property type="entry name" value="Metallo-B-lactamas"/>
</dbReference>
<comment type="caution">
    <text evidence="6">The sequence shown here is derived from an EMBL/GenBank/DDBJ whole genome shotgun (WGS) entry which is preliminary data.</text>
</comment>
<keyword evidence="4" id="KW-0862">Zinc</keyword>
<dbReference type="RefSeq" id="WP_379096318.1">
    <property type="nucleotide sequence ID" value="NZ_JBHUGZ010000007.1"/>
</dbReference>
<dbReference type="InterPro" id="IPR051013">
    <property type="entry name" value="MBL_superfamily_lactonases"/>
</dbReference>
<evidence type="ECO:0000256" key="2">
    <source>
        <dbReference type="ARBA" id="ARBA00022723"/>
    </source>
</evidence>
<dbReference type="Proteomes" id="UP001597405">
    <property type="component" value="Unassembled WGS sequence"/>
</dbReference>
<sequence length="298" mass="32664">MPIDNCEVQTAMFDTHPARPRVFTFGLGSFKVAALLDAVDARDNLASALAPGQSPTAVHELAVSNFIDRDRYEHCFIPTLIDTGSEKILFDTGCGDADSSLLECLRDLGLGPGDIDVVIITHGHPDHIGGLVKNGEPVFRRARYVFGAAEFSFWTGGNAVREARLANRDLFRRICSSLTDQVTFIAPGDEVLPGITAIDAAGHSPGLLAFLVESDGQQLLIWSDAFLHYVVSIQHPEWRADLDDDKDQAVETRKRLLKMATEQRLLVAGHHMPFPGLGYIESVDGSVRWLPVSYQLNV</sequence>
<keyword evidence="7" id="KW-1185">Reference proteome</keyword>